<keyword evidence="7" id="KW-0121">Carboxypeptidase</keyword>
<dbReference type="GO" id="GO:0046872">
    <property type="term" value="F:metal ion binding"/>
    <property type="evidence" value="ECO:0007669"/>
    <property type="project" value="UniProtKB-KW"/>
</dbReference>
<evidence type="ECO:0000256" key="13">
    <source>
        <dbReference type="ARBA" id="ARBA00022833"/>
    </source>
</evidence>
<keyword evidence="24" id="KW-1185">Reference proteome</keyword>
<dbReference type="PANTHER" id="PTHR12053">
    <property type="entry name" value="PROTEASE FAMILY M28 PLASMA GLUTAMATE CARBOXYPEPTIDASE-RELATED"/>
    <property type="match status" value="1"/>
</dbReference>
<evidence type="ECO:0000256" key="2">
    <source>
        <dbReference type="ARBA" id="ARBA00004371"/>
    </source>
</evidence>
<dbReference type="GO" id="GO:0004180">
    <property type="term" value="F:carboxypeptidase activity"/>
    <property type="evidence" value="ECO:0007669"/>
    <property type="project" value="UniProtKB-KW"/>
</dbReference>
<evidence type="ECO:0000259" key="22">
    <source>
        <dbReference type="Pfam" id="PF04389"/>
    </source>
</evidence>
<keyword evidence="11" id="KW-0378">Hydrolase</keyword>
<evidence type="ECO:0000256" key="16">
    <source>
        <dbReference type="ARBA" id="ARBA00023145"/>
    </source>
</evidence>
<dbReference type="SUPFAM" id="SSF52025">
    <property type="entry name" value="PA domain"/>
    <property type="match status" value="1"/>
</dbReference>
<dbReference type="PANTHER" id="PTHR12053:SF3">
    <property type="entry name" value="CARBOXYPEPTIDASE Q"/>
    <property type="match status" value="1"/>
</dbReference>
<comment type="caution">
    <text evidence="23">The sequence shown here is derived from an EMBL/GenBank/DDBJ whole genome shotgun (WGS) entry which is preliminary data.</text>
</comment>
<evidence type="ECO:0000313" key="24">
    <source>
        <dbReference type="Proteomes" id="UP000607197"/>
    </source>
</evidence>
<keyword evidence="8" id="KW-0645">Protease</keyword>
<dbReference type="Pfam" id="PF02225">
    <property type="entry name" value="PA"/>
    <property type="match status" value="1"/>
</dbReference>
<evidence type="ECO:0000256" key="15">
    <source>
        <dbReference type="ARBA" id="ARBA00023049"/>
    </source>
</evidence>
<dbReference type="GO" id="GO:0005576">
    <property type="term" value="C:extracellular region"/>
    <property type="evidence" value="ECO:0007669"/>
    <property type="project" value="UniProtKB-SubCell"/>
</dbReference>
<protein>
    <recommendedName>
        <fullName evidence="5">Carboxypeptidase Q</fullName>
    </recommendedName>
    <alternativeName>
        <fullName evidence="20">Plasma glutamate carboxypeptidase</fullName>
    </alternativeName>
</protein>
<keyword evidence="18" id="KW-0458">Lysosome</keyword>
<reference evidence="23" key="2">
    <citation type="submission" date="2020-09" db="EMBL/GenBank/DDBJ databases">
        <authorList>
            <person name="Sun Q."/>
            <person name="Ohkuma M."/>
        </authorList>
    </citation>
    <scope>NUCLEOTIDE SEQUENCE</scope>
    <source>
        <strain evidence="23">JCM 19596</strain>
    </source>
</reference>
<name>A0A830FFF3_9EURY</name>
<gene>
    <name evidence="23" type="ORF">GCM10009039_05270</name>
</gene>
<dbReference type="Gene3D" id="3.40.630.10">
    <property type="entry name" value="Zn peptidases"/>
    <property type="match status" value="1"/>
</dbReference>
<evidence type="ECO:0000256" key="5">
    <source>
        <dbReference type="ARBA" id="ARBA00014116"/>
    </source>
</evidence>
<evidence type="ECO:0000256" key="12">
    <source>
        <dbReference type="ARBA" id="ARBA00022824"/>
    </source>
</evidence>
<dbReference type="Proteomes" id="UP000607197">
    <property type="component" value="Unassembled WGS sequence"/>
</dbReference>
<dbReference type="RefSeq" id="WP_188975552.1">
    <property type="nucleotide sequence ID" value="NZ_BMPG01000001.1"/>
</dbReference>
<evidence type="ECO:0000256" key="7">
    <source>
        <dbReference type="ARBA" id="ARBA00022645"/>
    </source>
</evidence>
<dbReference type="AlphaFoldDB" id="A0A830FFF3"/>
<evidence type="ECO:0000256" key="14">
    <source>
        <dbReference type="ARBA" id="ARBA00023034"/>
    </source>
</evidence>
<evidence type="ECO:0000256" key="9">
    <source>
        <dbReference type="ARBA" id="ARBA00022723"/>
    </source>
</evidence>
<evidence type="ECO:0000256" key="11">
    <source>
        <dbReference type="ARBA" id="ARBA00022801"/>
    </source>
</evidence>
<dbReference type="InterPro" id="IPR039866">
    <property type="entry name" value="CPQ"/>
</dbReference>
<dbReference type="InterPro" id="IPR003137">
    <property type="entry name" value="PA_domain"/>
</dbReference>
<evidence type="ECO:0000256" key="3">
    <source>
        <dbReference type="ARBA" id="ARBA00004555"/>
    </source>
</evidence>
<comment type="subcellular location">
    <subcellularLocation>
        <location evidence="1">Endoplasmic reticulum</location>
    </subcellularLocation>
    <subcellularLocation>
        <location evidence="3">Golgi apparatus</location>
    </subcellularLocation>
    <subcellularLocation>
        <location evidence="2">Lysosome</location>
    </subcellularLocation>
    <subcellularLocation>
        <location evidence="4">Secreted</location>
    </subcellularLocation>
</comment>
<dbReference type="InterPro" id="IPR007484">
    <property type="entry name" value="Peptidase_M28"/>
</dbReference>
<evidence type="ECO:0000256" key="18">
    <source>
        <dbReference type="ARBA" id="ARBA00023228"/>
    </source>
</evidence>
<keyword evidence="16" id="KW-0865">Zymogen</keyword>
<feature type="domain" description="Peptidase M28" evidence="22">
    <location>
        <begin position="215"/>
        <end position="399"/>
    </location>
</feature>
<evidence type="ECO:0000256" key="17">
    <source>
        <dbReference type="ARBA" id="ARBA00023180"/>
    </source>
</evidence>
<dbReference type="GO" id="GO:0006508">
    <property type="term" value="P:proteolysis"/>
    <property type="evidence" value="ECO:0007669"/>
    <property type="project" value="UniProtKB-KW"/>
</dbReference>
<dbReference type="SUPFAM" id="SSF53187">
    <property type="entry name" value="Zn-dependent exopeptidases"/>
    <property type="match status" value="1"/>
</dbReference>
<keyword evidence="17" id="KW-0325">Glycoprotein</keyword>
<proteinExistence type="predicted"/>
<evidence type="ECO:0000256" key="20">
    <source>
        <dbReference type="ARBA" id="ARBA00033328"/>
    </source>
</evidence>
<evidence type="ECO:0000256" key="1">
    <source>
        <dbReference type="ARBA" id="ARBA00004240"/>
    </source>
</evidence>
<evidence type="ECO:0000256" key="19">
    <source>
        <dbReference type="ARBA" id="ARBA00025833"/>
    </source>
</evidence>
<keyword evidence="15" id="KW-0482">Metalloprotease</keyword>
<evidence type="ECO:0000259" key="21">
    <source>
        <dbReference type="Pfam" id="PF02225"/>
    </source>
</evidence>
<organism evidence="23 24">
    <name type="scientific">Halocalculus aciditolerans</name>
    <dbReference type="NCBI Taxonomy" id="1383812"/>
    <lineage>
        <taxon>Archaea</taxon>
        <taxon>Methanobacteriati</taxon>
        <taxon>Methanobacteriota</taxon>
        <taxon>Stenosarchaea group</taxon>
        <taxon>Halobacteria</taxon>
        <taxon>Halobacteriales</taxon>
        <taxon>Halobacteriaceae</taxon>
        <taxon>Halocalculus</taxon>
    </lineage>
</organism>
<dbReference type="InterPro" id="IPR046450">
    <property type="entry name" value="PA_dom_sf"/>
</dbReference>
<keyword evidence="14" id="KW-0333">Golgi apparatus</keyword>
<keyword evidence="12" id="KW-0256">Endoplasmic reticulum</keyword>
<keyword evidence="9" id="KW-0479">Metal-binding</keyword>
<keyword evidence="10" id="KW-0732">Signal</keyword>
<keyword evidence="13" id="KW-0862">Zinc</keyword>
<sequence>MFDDTLAAALGRAWADDRPWQVLSDLTQYDRMAGGPGERAAAETVADALDDIGCRDVTVDGFPMRAWRRGRTELAVTSPVERDFPAIALPYSPSGDVHAELVDVGHGTPAEIEAADLAGKVALAATDSPPESERFIHRMEKFGHAAAAGAEAFVFHNHLDGQLPPTGSLRFNQEAAVPGVGVSKETGAWLTEYAADGGELSLTVDAETRAGESHNVHGVLGPDTAEEIVVCAHIDAHDIAEGALDNGCGVATVVAAASVLSEIEDDLDCRVRVAGVGSEEVGLLGADALADELALDTVKAVVNVDGAGRARGLRVFPHGTDAFADLAAAVADAANRPVDVQENLHPYSDHWPFVRRGVPALQLYSATGSRDRGWGHTAADTRDKADARDIREHGLLAALLVRELSGRDVDRLDADGVRERLHDRDLKPGMEAAEIWPADWD</sequence>
<dbReference type="OrthoDB" id="34215at2157"/>
<dbReference type="GO" id="GO:0070573">
    <property type="term" value="F:metallodipeptidase activity"/>
    <property type="evidence" value="ECO:0007669"/>
    <property type="project" value="InterPro"/>
</dbReference>
<reference evidence="23" key="1">
    <citation type="journal article" date="2014" name="Int. J. Syst. Evol. Microbiol.">
        <title>Complete genome sequence of Corynebacterium casei LMG S-19264T (=DSM 44701T), isolated from a smear-ripened cheese.</title>
        <authorList>
            <consortium name="US DOE Joint Genome Institute (JGI-PGF)"/>
            <person name="Walter F."/>
            <person name="Albersmeier A."/>
            <person name="Kalinowski J."/>
            <person name="Ruckert C."/>
        </authorList>
    </citation>
    <scope>NUCLEOTIDE SEQUENCE</scope>
    <source>
        <strain evidence="23">JCM 19596</strain>
    </source>
</reference>
<evidence type="ECO:0000256" key="4">
    <source>
        <dbReference type="ARBA" id="ARBA00004613"/>
    </source>
</evidence>
<accession>A0A830FFF3</accession>
<dbReference type="EMBL" id="BMPG01000001">
    <property type="protein sequence ID" value="GGL50055.1"/>
    <property type="molecule type" value="Genomic_DNA"/>
</dbReference>
<evidence type="ECO:0000256" key="10">
    <source>
        <dbReference type="ARBA" id="ARBA00022729"/>
    </source>
</evidence>
<evidence type="ECO:0000313" key="23">
    <source>
        <dbReference type="EMBL" id="GGL50055.1"/>
    </source>
</evidence>
<feature type="domain" description="PA" evidence="21">
    <location>
        <begin position="99"/>
        <end position="190"/>
    </location>
</feature>
<comment type="subunit">
    <text evidence="19">Homodimer. The monomeric form is inactive while the homodimer is active.</text>
</comment>
<evidence type="ECO:0000256" key="6">
    <source>
        <dbReference type="ARBA" id="ARBA00022525"/>
    </source>
</evidence>
<evidence type="ECO:0000256" key="8">
    <source>
        <dbReference type="ARBA" id="ARBA00022670"/>
    </source>
</evidence>
<dbReference type="Gene3D" id="3.50.30.30">
    <property type="match status" value="1"/>
</dbReference>
<dbReference type="GO" id="GO:0005764">
    <property type="term" value="C:lysosome"/>
    <property type="evidence" value="ECO:0007669"/>
    <property type="project" value="UniProtKB-SubCell"/>
</dbReference>
<dbReference type="Pfam" id="PF04389">
    <property type="entry name" value="Peptidase_M28"/>
    <property type="match status" value="1"/>
</dbReference>
<keyword evidence="6" id="KW-0964">Secreted</keyword>